<evidence type="ECO:0000313" key="3">
    <source>
        <dbReference type="Proteomes" id="UP001142372"/>
    </source>
</evidence>
<protein>
    <recommendedName>
        <fullName evidence="4">GH18 domain-containing protein</fullName>
    </recommendedName>
</protein>
<evidence type="ECO:0000313" key="2">
    <source>
        <dbReference type="EMBL" id="GLJ78179.1"/>
    </source>
</evidence>
<feature type="signal peptide" evidence="1">
    <location>
        <begin position="1"/>
        <end position="24"/>
    </location>
</feature>
<proteinExistence type="predicted"/>
<dbReference type="EMBL" id="BSEN01000015">
    <property type="protein sequence ID" value="GLJ78179.1"/>
    <property type="molecule type" value="Genomic_DNA"/>
</dbReference>
<gene>
    <name evidence="2" type="ORF">GCM10017584_37530</name>
</gene>
<accession>A0A9W6M1W8</accession>
<reference evidence="2" key="1">
    <citation type="journal article" date="2014" name="Int. J. Syst. Evol. Microbiol.">
        <title>Complete genome sequence of Corynebacterium casei LMG S-19264T (=DSM 44701T), isolated from a smear-ripened cheese.</title>
        <authorList>
            <consortium name="US DOE Joint Genome Institute (JGI-PGF)"/>
            <person name="Walter F."/>
            <person name="Albersmeier A."/>
            <person name="Kalinowski J."/>
            <person name="Ruckert C."/>
        </authorList>
    </citation>
    <scope>NUCLEOTIDE SEQUENCE</scope>
    <source>
        <strain evidence="2">VKM Ac-1401</strain>
    </source>
</reference>
<dbReference type="SUPFAM" id="SSF51445">
    <property type="entry name" value="(Trans)glycosidases"/>
    <property type="match status" value="1"/>
</dbReference>
<organism evidence="2 3">
    <name type="scientific">Leifsonia poae</name>
    <dbReference type="NCBI Taxonomy" id="110933"/>
    <lineage>
        <taxon>Bacteria</taxon>
        <taxon>Bacillati</taxon>
        <taxon>Actinomycetota</taxon>
        <taxon>Actinomycetes</taxon>
        <taxon>Micrococcales</taxon>
        <taxon>Microbacteriaceae</taxon>
        <taxon>Leifsonia</taxon>
    </lineage>
</organism>
<evidence type="ECO:0008006" key="4">
    <source>
        <dbReference type="Google" id="ProtNLM"/>
    </source>
</evidence>
<reference evidence="2" key="2">
    <citation type="submission" date="2023-01" db="EMBL/GenBank/DDBJ databases">
        <authorList>
            <person name="Sun Q."/>
            <person name="Evtushenko L."/>
        </authorList>
    </citation>
    <scope>NUCLEOTIDE SEQUENCE</scope>
    <source>
        <strain evidence="2">VKM Ac-1401</strain>
    </source>
</reference>
<dbReference type="InterPro" id="IPR017853">
    <property type="entry name" value="GH"/>
</dbReference>
<feature type="chain" id="PRO_5040783902" description="GH18 domain-containing protein" evidence="1">
    <location>
        <begin position="25"/>
        <end position="301"/>
    </location>
</feature>
<keyword evidence="1" id="KW-0732">Signal</keyword>
<comment type="caution">
    <text evidence="2">The sequence shown here is derived from an EMBL/GenBank/DDBJ whole genome shotgun (WGS) entry which is preliminary data.</text>
</comment>
<name>A0A9W6M1W8_9MICO</name>
<evidence type="ECO:0000256" key="1">
    <source>
        <dbReference type="SAM" id="SignalP"/>
    </source>
</evidence>
<dbReference type="AlphaFoldDB" id="A0A9W6M1W8"/>
<keyword evidence="3" id="KW-1185">Reference proteome</keyword>
<dbReference type="Proteomes" id="UP001142372">
    <property type="component" value="Unassembled WGS sequence"/>
</dbReference>
<sequence>MVVSALAGAIVAGGSLIAAAPAVAVQNSTEGSAPSAITSMWAWGNPIDPATDARGLGQPQFEPAALVAFAQEHHLRSVYLSVPWAANQGAFATWLPEAVAALHDAGISVSALGGDSGWTTQPSLAAQWVTDALSTAPFDAVQFDVEPWAGIPNPDLATIVPQYAAMLDAARTAAGDVPIGADLPWWLAAHPVGDGTAFDALLPHLQSVAIVAFSDHAAGSDGIIALAEPAAQAAATAAVPFTIGVETDTPAAAGGAQYTFGDDSPVALETETALVRSHFSTTAGYGGVTVEHLLAWQTLLG</sequence>